<evidence type="ECO:0000256" key="2">
    <source>
        <dbReference type="ARBA" id="ARBA00022552"/>
    </source>
</evidence>
<reference evidence="4" key="1">
    <citation type="submission" date="2018-05" db="EMBL/GenBank/DDBJ databases">
        <authorList>
            <person name="Lanie J.A."/>
            <person name="Ng W.-L."/>
            <person name="Kazmierczak K.M."/>
            <person name="Andrzejewski T.M."/>
            <person name="Davidsen T.M."/>
            <person name="Wayne K.J."/>
            <person name="Tettelin H."/>
            <person name="Glass J.I."/>
            <person name="Rusch D."/>
            <person name="Podicherti R."/>
            <person name="Tsui H.-C.T."/>
            <person name="Winkler M.E."/>
        </authorList>
    </citation>
    <scope>NUCLEOTIDE SEQUENCE</scope>
</reference>
<sequence length="197" mass="21939">MRARTQEKLLSLGLSHAQCDVLDDYLSLVRRWNEACGLVSRRDVGRLEERHLLDSMSFLSMLDGRPRLLDIGSGGGFPGMVLALGCPEMDVVLVERSQKKARFLQQVVYELGIARVEVVAQDIRSYEPENLFGTVTARAVTNPINAWSLARPFLNRGGRFLLQTSKPISNPLDDSELCETRPGIVGWISAFEPKNPA</sequence>
<accession>A0A381R0V6</accession>
<dbReference type="PANTHER" id="PTHR31760">
    <property type="entry name" value="S-ADENOSYL-L-METHIONINE-DEPENDENT METHYLTRANSFERASES SUPERFAMILY PROTEIN"/>
    <property type="match status" value="1"/>
</dbReference>
<organism evidence="4">
    <name type="scientific">marine metagenome</name>
    <dbReference type="NCBI Taxonomy" id="408172"/>
    <lineage>
        <taxon>unclassified sequences</taxon>
        <taxon>metagenomes</taxon>
        <taxon>ecological metagenomes</taxon>
    </lineage>
</organism>
<dbReference type="InterPro" id="IPR029063">
    <property type="entry name" value="SAM-dependent_MTases_sf"/>
</dbReference>
<proteinExistence type="inferred from homology"/>
<keyword evidence="3" id="KW-0808">Transferase</keyword>
<evidence type="ECO:0000256" key="3">
    <source>
        <dbReference type="ARBA" id="ARBA00022679"/>
    </source>
</evidence>
<dbReference type="Pfam" id="PF02527">
    <property type="entry name" value="GidB"/>
    <property type="match status" value="1"/>
</dbReference>
<keyword evidence="2" id="KW-0698">rRNA processing</keyword>
<dbReference type="InterPro" id="IPR003682">
    <property type="entry name" value="rRNA_ssu_MeTfrase_G"/>
</dbReference>
<gene>
    <name evidence="4" type="ORF">METZ01_LOCUS37363</name>
</gene>
<dbReference type="CDD" id="cd02440">
    <property type="entry name" value="AdoMet_MTases"/>
    <property type="match status" value="1"/>
</dbReference>
<dbReference type="Gene3D" id="3.40.50.150">
    <property type="entry name" value="Vaccinia Virus protein VP39"/>
    <property type="match status" value="1"/>
</dbReference>
<evidence type="ECO:0000313" key="4">
    <source>
        <dbReference type="EMBL" id="SUZ84509.1"/>
    </source>
</evidence>
<protein>
    <recommendedName>
        <fullName evidence="5">Ribosomal RNA small subunit methyltransferase G</fullName>
    </recommendedName>
</protein>
<dbReference type="GO" id="GO:0070043">
    <property type="term" value="F:rRNA (guanine-N7-)-methyltransferase activity"/>
    <property type="evidence" value="ECO:0007669"/>
    <property type="project" value="TreeGrafter"/>
</dbReference>
<dbReference type="NCBIfam" id="TIGR00138">
    <property type="entry name" value="rsmG_gidB"/>
    <property type="match status" value="1"/>
</dbReference>
<dbReference type="SUPFAM" id="SSF53335">
    <property type="entry name" value="S-adenosyl-L-methionine-dependent methyltransferases"/>
    <property type="match status" value="1"/>
</dbReference>
<dbReference type="AlphaFoldDB" id="A0A381R0V6"/>
<dbReference type="HAMAP" id="MF_00074">
    <property type="entry name" value="16SrRNA_methyltr_G"/>
    <property type="match status" value="1"/>
</dbReference>
<dbReference type="EMBL" id="UINC01001594">
    <property type="protein sequence ID" value="SUZ84509.1"/>
    <property type="molecule type" value="Genomic_DNA"/>
</dbReference>
<name>A0A381R0V6_9ZZZZ</name>
<evidence type="ECO:0000256" key="1">
    <source>
        <dbReference type="ARBA" id="ARBA00022490"/>
    </source>
</evidence>
<dbReference type="PANTHER" id="PTHR31760:SF0">
    <property type="entry name" value="S-ADENOSYL-L-METHIONINE-DEPENDENT METHYLTRANSFERASES SUPERFAMILY PROTEIN"/>
    <property type="match status" value="1"/>
</dbReference>
<keyword evidence="1" id="KW-0963">Cytoplasm</keyword>
<dbReference type="GO" id="GO:0005829">
    <property type="term" value="C:cytosol"/>
    <property type="evidence" value="ECO:0007669"/>
    <property type="project" value="TreeGrafter"/>
</dbReference>
<evidence type="ECO:0008006" key="5">
    <source>
        <dbReference type="Google" id="ProtNLM"/>
    </source>
</evidence>